<dbReference type="FunFam" id="3.20.20.80:FF:000090">
    <property type="entry name" value="Alpha-L-arabinofuranosidase A"/>
    <property type="match status" value="1"/>
</dbReference>
<dbReference type="EMBL" id="BKAU01000010">
    <property type="protein sequence ID" value="GEP98909.1"/>
    <property type="molecule type" value="Genomic_DNA"/>
</dbReference>
<name>A0A512RT83_9BACT</name>
<dbReference type="SMART" id="SM00813">
    <property type="entry name" value="Alpha-L-AF_C"/>
    <property type="match status" value="1"/>
</dbReference>
<dbReference type="GO" id="GO:0046373">
    <property type="term" value="P:L-arabinose metabolic process"/>
    <property type="evidence" value="ECO:0007669"/>
    <property type="project" value="InterPro"/>
</dbReference>
<dbReference type="InterPro" id="IPR013780">
    <property type="entry name" value="Glyco_hydro_b"/>
</dbReference>
<dbReference type="OrthoDB" id="9758333at2"/>
<dbReference type="Gene3D" id="2.60.40.1180">
    <property type="entry name" value="Golgi alpha-mannosidase II"/>
    <property type="match status" value="1"/>
</dbReference>
<dbReference type="InterPro" id="IPR051563">
    <property type="entry name" value="Glycosyl_Hydrolase_51"/>
</dbReference>
<keyword evidence="4 6" id="KW-0732">Signal</keyword>
<comment type="caution">
    <text evidence="8">The sequence shown here is derived from an EMBL/GenBank/DDBJ whole genome shotgun (WGS) entry which is preliminary data.</text>
</comment>
<evidence type="ECO:0000313" key="9">
    <source>
        <dbReference type="Proteomes" id="UP000321436"/>
    </source>
</evidence>
<dbReference type="EC" id="3.2.1.55" evidence="3"/>
<dbReference type="InterPro" id="IPR055133">
    <property type="entry name" value="BT_3657-like_N"/>
</dbReference>
<dbReference type="PANTHER" id="PTHR31776:SF26">
    <property type="entry name" value="SECRETED ARABINOSIDASE"/>
    <property type="match status" value="1"/>
</dbReference>
<evidence type="ECO:0000256" key="5">
    <source>
        <dbReference type="ARBA" id="ARBA00022801"/>
    </source>
</evidence>
<dbReference type="Pfam" id="PF22847">
    <property type="entry name" value="BT_3657-like_N"/>
    <property type="match status" value="1"/>
</dbReference>
<dbReference type="Gene3D" id="3.20.20.80">
    <property type="entry name" value="Glycosidases"/>
    <property type="match status" value="1"/>
</dbReference>
<evidence type="ECO:0000256" key="2">
    <source>
        <dbReference type="ARBA" id="ARBA00007186"/>
    </source>
</evidence>
<dbReference type="InterPro" id="IPR023296">
    <property type="entry name" value="Glyco_hydro_beta-prop_sf"/>
</dbReference>
<dbReference type="Gene3D" id="2.60.120.260">
    <property type="entry name" value="Galactose-binding domain-like"/>
    <property type="match status" value="1"/>
</dbReference>
<evidence type="ECO:0000256" key="3">
    <source>
        <dbReference type="ARBA" id="ARBA00012670"/>
    </source>
</evidence>
<dbReference type="Pfam" id="PF06964">
    <property type="entry name" value="Alpha-L-AF_C"/>
    <property type="match status" value="1"/>
</dbReference>
<comment type="similarity">
    <text evidence="2">Belongs to the glycosyl hydrolase 51 family.</text>
</comment>
<dbReference type="GO" id="GO:0046556">
    <property type="term" value="F:alpha-L-arabinofuranosidase activity"/>
    <property type="evidence" value="ECO:0007669"/>
    <property type="project" value="UniProtKB-EC"/>
</dbReference>
<feature type="signal peptide" evidence="6">
    <location>
        <begin position="1"/>
        <end position="21"/>
    </location>
</feature>
<evidence type="ECO:0000256" key="1">
    <source>
        <dbReference type="ARBA" id="ARBA00001462"/>
    </source>
</evidence>
<dbReference type="Gene3D" id="2.115.10.20">
    <property type="entry name" value="Glycosyl hydrolase domain, family 43"/>
    <property type="match status" value="1"/>
</dbReference>
<dbReference type="SUPFAM" id="SSF75005">
    <property type="entry name" value="Arabinanase/levansucrase/invertase"/>
    <property type="match status" value="1"/>
</dbReference>
<feature type="chain" id="PRO_5022068848" description="non-reducing end alpha-L-arabinofuranosidase" evidence="6">
    <location>
        <begin position="22"/>
        <end position="851"/>
    </location>
</feature>
<feature type="domain" description="Alpha-L-arabinofuranosidase C-terminal" evidence="7">
    <location>
        <begin position="668"/>
        <end position="842"/>
    </location>
</feature>
<dbReference type="InterPro" id="IPR010720">
    <property type="entry name" value="Alpha-L-AF_C"/>
</dbReference>
<dbReference type="Pfam" id="PF22848">
    <property type="entry name" value="ASD1_dom"/>
    <property type="match status" value="1"/>
</dbReference>
<dbReference type="Proteomes" id="UP000321436">
    <property type="component" value="Unassembled WGS sequence"/>
</dbReference>
<dbReference type="AlphaFoldDB" id="A0A512RT83"/>
<protein>
    <recommendedName>
        <fullName evidence="3">non-reducing end alpha-L-arabinofuranosidase</fullName>
        <ecNumber evidence="3">3.2.1.55</ecNumber>
    </recommendedName>
</protein>
<sequence>MQKVLLQLSLILALSWQTAFAKAHHEPDSVYLFSYATDGRSGLHFAWSRDGGNWHSIGNGHSYLRSDYGRWGSEKRINAPFLLQAPDGRWHCIWSVNEREQVFAHVSSADLVYWGRQSYPAISEGDNFLRPVLQYDNGVYAITYASANGKSYRITTKDFSSYTPAAEVPAVSPANTTVHLPGGTVTGQQHKVKWEVVDGLIRAYGRKQHESSLYGETTRQDAERFAGLKPVQAKLTIHPDKAMPISDLLMGVFFEDLNYAADGGLYAELVQNRGFEYALSDKEGRDKSWTSKHSWSLKGDNASFTIDSAAPVHPNNPHYAVLETNTPGAALVNAGFDGIAVKKGEKYDLSILTKDAGTKLRVRLVDGQNNVLAQATVNTSAGGWKTSRAVLTATADAKDAQLELQPLSKGRLSLDMVSLFPQKTFKGRKNGLRADLAQVIADIHPRFVRFPGGCVAHGDGLDNIYRWKNTIGALEARKPQRNLWGYHQSAGLGYFEYFRFCEDIGAEPVPVIAAGVPCQNSATGGGGQQGGIPMEEMDAFIQDIIDLVEYANGDANTKWGKQRAEAGHPKPFNLKYIGIGNEDLISDVFEERFTMIYEAMKKAHPEITVIGTVGPFSEGTDYNEGWDIATKLGVPMVDEHYYQPPGWFIHNQDYYDSYDRSRSKVYLGEYAAHLPGRPNNLETALAEALYLTALERNGDVVSMASYAPLLAKEGHTQWNPDLIYFNNTEVKPTVGYEVQKLYGQHAGDQYLPGAITVSSDREAVRKRIAVSVVRDTKSGDVIVKMVNLLPVAVNTSVNMPGMAASDAARTVLQGKPDDRDVRPVTAAFKVAEEFEVELPAYSFTVIRINAK</sequence>
<evidence type="ECO:0000256" key="6">
    <source>
        <dbReference type="SAM" id="SignalP"/>
    </source>
</evidence>
<evidence type="ECO:0000313" key="8">
    <source>
        <dbReference type="EMBL" id="GEP98909.1"/>
    </source>
</evidence>
<dbReference type="SUPFAM" id="SSF51445">
    <property type="entry name" value="(Trans)glycosidases"/>
    <property type="match status" value="1"/>
</dbReference>
<evidence type="ECO:0000256" key="4">
    <source>
        <dbReference type="ARBA" id="ARBA00022729"/>
    </source>
</evidence>
<dbReference type="RefSeq" id="WP_146867537.1">
    <property type="nucleotide sequence ID" value="NZ_BKAU01000010.1"/>
</dbReference>
<organism evidence="8 9">
    <name type="scientific">Chitinophaga cymbidii</name>
    <dbReference type="NCBI Taxonomy" id="1096750"/>
    <lineage>
        <taxon>Bacteria</taxon>
        <taxon>Pseudomonadati</taxon>
        <taxon>Bacteroidota</taxon>
        <taxon>Chitinophagia</taxon>
        <taxon>Chitinophagales</taxon>
        <taxon>Chitinophagaceae</taxon>
        <taxon>Chitinophaga</taxon>
    </lineage>
</organism>
<reference evidence="8 9" key="1">
    <citation type="submission" date="2019-07" db="EMBL/GenBank/DDBJ databases">
        <title>Whole genome shotgun sequence of Chitinophaga cymbidii NBRC 109752.</title>
        <authorList>
            <person name="Hosoyama A."/>
            <person name="Uohara A."/>
            <person name="Ohji S."/>
            <person name="Ichikawa N."/>
        </authorList>
    </citation>
    <scope>NUCLEOTIDE SEQUENCE [LARGE SCALE GENOMIC DNA]</scope>
    <source>
        <strain evidence="8 9">NBRC 109752</strain>
    </source>
</reference>
<dbReference type="InterPro" id="IPR055235">
    <property type="entry name" value="ASD1_cat"/>
</dbReference>
<dbReference type="InterPro" id="IPR017853">
    <property type="entry name" value="GH"/>
</dbReference>
<comment type="catalytic activity">
    <reaction evidence="1">
        <text>Hydrolysis of terminal non-reducing alpha-L-arabinofuranoside residues in alpha-L-arabinosides.</text>
        <dbReference type="EC" id="3.2.1.55"/>
    </reaction>
</comment>
<keyword evidence="5" id="KW-0378">Hydrolase</keyword>
<dbReference type="PANTHER" id="PTHR31776">
    <property type="entry name" value="ALPHA-L-ARABINOFURANOSIDASE 1"/>
    <property type="match status" value="1"/>
</dbReference>
<evidence type="ECO:0000259" key="7">
    <source>
        <dbReference type="SMART" id="SM00813"/>
    </source>
</evidence>
<gene>
    <name evidence="8" type="ORF">CCY01nite_51690</name>
</gene>
<proteinExistence type="inferred from homology"/>
<keyword evidence="9" id="KW-1185">Reference proteome</keyword>
<accession>A0A512RT83</accession>